<accession>A0ABM8B2X3</accession>
<proteinExistence type="predicted"/>
<evidence type="ECO:0008006" key="4">
    <source>
        <dbReference type="Google" id="ProtNLM"/>
    </source>
</evidence>
<keyword evidence="1" id="KW-0732">Signal</keyword>
<dbReference type="EMBL" id="AP026709">
    <property type="protein sequence ID" value="BDQ38120.1"/>
    <property type="molecule type" value="Genomic_DNA"/>
</dbReference>
<keyword evidence="3" id="KW-1185">Reference proteome</keyword>
<evidence type="ECO:0000313" key="3">
    <source>
        <dbReference type="Proteomes" id="UP001317742"/>
    </source>
</evidence>
<sequence>MICQTLLKPLATSAVALLLVMAFGCTPKTPPGTIMSTPDAAWKSFRRHYCVSPKAAGMKVKASLYYTRIKPRKRTNRTIMTMWGNFDGAMRLDVAASIGKLLAHIREDDNGLLVFYPSDEEAYTHISPVLGATRLGMPFPFSLSELGNVLVGDFSGLAPKRYTTADRVTSSQGGYIFTFDNGLISSITLDVVGRPVRVEGRTTKSYENAHKWLLEINRFEESTSDVAPLPDKITLALDNGEKGVLHIKSRELMIAAWPAKSLNLILPNGITPIRLDNGYHNQKNGEIPVVYEDK</sequence>
<gene>
    <name evidence="2" type="ORF">SYK_24800</name>
</gene>
<dbReference type="RefSeq" id="WP_281760626.1">
    <property type="nucleotide sequence ID" value="NZ_AP026709.1"/>
</dbReference>
<evidence type="ECO:0000313" key="2">
    <source>
        <dbReference type="EMBL" id="BDQ38120.1"/>
    </source>
</evidence>
<evidence type="ECO:0000256" key="1">
    <source>
        <dbReference type="SAM" id="SignalP"/>
    </source>
</evidence>
<feature type="chain" id="PRO_5046687903" description="DUF4292 domain-containing protein" evidence="1">
    <location>
        <begin position="25"/>
        <end position="294"/>
    </location>
</feature>
<name>A0ABM8B2X3_9BACT</name>
<reference evidence="2 3" key="1">
    <citation type="submission" date="2022-08" db="EMBL/GenBank/DDBJ databases">
        <title>Genome Sequence of the sulphate-reducing bacterium, Pseudodesulfovibrio sp. SYK.</title>
        <authorList>
            <person name="Kondo R."/>
            <person name="Kataoka T."/>
        </authorList>
    </citation>
    <scope>NUCLEOTIDE SEQUENCE [LARGE SCALE GENOMIC DNA]</scope>
    <source>
        <strain evidence="2 3">SYK</strain>
    </source>
</reference>
<protein>
    <recommendedName>
        <fullName evidence="4">DUF4292 domain-containing protein</fullName>
    </recommendedName>
</protein>
<feature type="signal peptide" evidence="1">
    <location>
        <begin position="1"/>
        <end position="24"/>
    </location>
</feature>
<dbReference type="Proteomes" id="UP001317742">
    <property type="component" value="Chromosome"/>
</dbReference>
<organism evidence="2 3">
    <name type="scientific">Pseudodesulfovibrio nedwellii</name>
    <dbReference type="NCBI Taxonomy" id="2973072"/>
    <lineage>
        <taxon>Bacteria</taxon>
        <taxon>Pseudomonadati</taxon>
        <taxon>Thermodesulfobacteriota</taxon>
        <taxon>Desulfovibrionia</taxon>
        <taxon>Desulfovibrionales</taxon>
        <taxon>Desulfovibrionaceae</taxon>
    </lineage>
</organism>